<dbReference type="PANTHER" id="PTHR35867:SF1">
    <property type="entry name" value="PROTEIN RSEC"/>
    <property type="match status" value="1"/>
</dbReference>
<accession>A0A974BM58</accession>
<dbReference type="PANTHER" id="PTHR35867">
    <property type="entry name" value="PROTEIN RSEC"/>
    <property type="match status" value="1"/>
</dbReference>
<dbReference type="Pfam" id="PF04246">
    <property type="entry name" value="RseC_MucC"/>
    <property type="match status" value="1"/>
</dbReference>
<organism evidence="2 3">
    <name type="scientific">Sedimentibacter hydroxybenzoicus DSM 7310</name>
    <dbReference type="NCBI Taxonomy" id="1123245"/>
    <lineage>
        <taxon>Bacteria</taxon>
        <taxon>Bacillati</taxon>
        <taxon>Bacillota</taxon>
        <taxon>Tissierellia</taxon>
        <taxon>Sedimentibacter</taxon>
    </lineage>
</organism>
<protein>
    <submittedName>
        <fullName evidence="2">SoxR reducing system RseC family protein</fullName>
    </submittedName>
</protein>
<dbReference type="InterPro" id="IPR007359">
    <property type="entry name" value="SigmaE_reg_RseC_MucC"/>
</dbReference>
<dbReference type="EMBL" id="JACBNQ010000034">
    <property type="protein sequence ID" value="NYB75944.1"/>
    <property type="molecule type" value="Genomic_DNA"/>
</dbReference>
<feature type="transmembrane region" description="Helical" evidence="1">
    <location>
        <begin position="98"/>
        <end position="116"/>
    </location>
</feature>
<keyword evidence="1" id="KW-0812">Transmembrane</keyword>
<dbReference type="Proteomes" id="UP000611629">
    <property type="component" value="Unassembled WGS sequence"/>
</dbReference>
<evidence type="ECO:0000313" key="3">
    <source>
        <dbReference type="Proteomes" id="UP000611629"/>
    </source>
</evidence>
<gene>
    <name evidence="2" type="ORF">HZF24_17490</name>
</gene>
<feature type="transmembrane region" description="Helical" evidence="1">
    <location>
        <begin position="71"/>
        <end position="92"/>
    </location>
</feature>
<proteinExistence type="predicted"/>
<keyword evidence="1" id="KW-0472">Membrane</keyword>
<sequence length="137" mass="15086">MDQIGKIEQINGDKAIVSVKRVSACGDNCKSCGSSCNQKSVTIETDIAGEYEVGDYVEVTTENEVMMKHILVLYGVPLLIMMGVIGIVQLLSNSPNKDMISAVSALLSLVFSYFILKAYDRREMKKNVLKFTIGKKL</sequence>
<keyword evidence="1" id="KW-1133">Transmembrane helix</keyword>
<reference evidence="2" key="1">
    <citation type="submission" date="2020-07" db="EMBL/GenBank/DDBJ databases">
        <title>Genomic analysis of a strain of Sedimentibacter Hydroxybenzoicus DSM7310.</title>
        <authorList>
            <person name="Ma S."/>
        </authorList>
    </citation>
    <scope>NUCLEOTIDE SEQUENCE</scope>
    <source>
        <strain evidence="2">DSM 7310</strain>
    </source>
</reference>
<dbReference type="RefSeq" id="WP_179239662.1">
    <property type="nucleotide sequence ID" value="NZ_JACBNQ010000034.1"/>
</dbReference>
<name>A0A974BM58_SEDHY</name>
<comment type="caution">
    <text evidence="2">The sequence shown here is derived from an EMBL/GenBank/DDBJ whole genome shotgun (WGS) entry which is preliminary data.</text>
</comment>
<dbReference type="InterPro" id="IPR026268">
    <property type="entry name" value="RseC"/>
</dbReference>
<evidence type="ECO:0000256" key="1">
    <source>
        <dbReference type="SAM" id="Phobius"/>
    </source>
</evidence>
<evidence type="ECO:0000313" key="2">
    <source>
        <dbReference type="EMBL" id="NYB75944.1"/>
    </source>
</evidence>
<dbReference type="PIRSF" id="PIRSF004923">
    <property type="entry name" value="RseC"/>
    <property type="match status" value="1"/>
</dbReference>
<keyword evidence="3" id="KW-1185">Reference proteome</keyword>
<dbReference type="AlphaFoldDB" id="A0A974BM58"/>